<accession>A0A2N9YGF9</accession>
<keyword evidence="4" id="KW-1185">Reference proteome</keyword>
<dbReference type="Proteomes" id="UP000234271">
    <property type="component" value="Chromosome"/>
</dbReference>
<gene>
    <name evidence="3" type="ORF">BLE401_13520</name>
</gene>
<evidence type="ECO:0000313" key="3">
    <source>
        <dbReference type="EMBL" id="AUI69608.1"/>
    </source>
</evidence>
<organism evidence="3 4">
    <name type="scientific">Beggiatoa leptomitoformis</name>
    <dbReference type="NCBI Taxonomy" id="288004"/>
    <lineage>
        <taxon>Bacteria</taxon>
        <taxon>Pseudomonadati</taxon>
        <taxon>Pseudomonadota</taxon>
        <taxon>Gammaproteobacteria</taxon>
        <taxon>Thiotrichales</taxon>
        <taxon>Thiotrichaceae</taxon>
        <taxon>Beggiatoa</taxon>
    </lineage>
</organism>
<keyword evidence="2" id="KW-0812">Transmembrane</keyword>
<dbReference type="KEGG" id="blep:AL038_10750"/>
<name>A0A2N9YGF9_9GAMM</name>
<evidence type="ECO:0000256" key="2">
    <source>
        <dbReference type="SAM" id="Phobius"/>
    </source>
</evidence>
<feature type="transmembrane region" description="Helical" evidence="2">
    <location>
        <begin position="113"/>
        <end position="134"/>
    </location>
</feature>
<evidence type="ECO:0000256" key="1">
    <source>
        <dbReference type="SAM" id="Coils"/>
    </source>
</evidence>
<dbReference type="Gene3D" id="2.20.28.160">
    <property type="match status" value="1"/>
</dbReference>
<protein>
    <submittedName>
        <fullName evidence="3">Uncharacterized protein</fullName>
    </submittedName>
</protein>
<keyword evidence="2" id="KW-1133">Transmembrane helix</keyword>
<reference evidence="4" key="1">
    <citation type="submission" date="2016-12" db="EMBL/GenBank/DDBJ databases">
        <title>Complete Genome Sequence of Beggiatoa leptomitiformis D-401.</title>
        <authorList>
            <person name="Fomenkov A."/>
            <person name="Vincze T."/>
            <person name="Grabovich M."/>
            <person name="Anton B.P."/>
            <person name="Dubinina G."/>
            <person name="Orlova M."/>
            <person name="Belousova E."/>
            <person name="Roberts R.J."/>
        </authorList>
    </citation>
    <scope>NUCLEOTIDE SEQUENCE [LARGE SCALE GENOMIC DNA]</scope>
    <source>
        <strain evidence="4">D-401</strain>
    </source>
</reference>
<feature type="coiled-coil region" evidence="1">
    <location>
        <begin position="179"/>
        <end position="206"/>
    </location>
</feature>
<dbReference type="AlphaFoldDB" id="A0A2N9YGF9"/>
<sequence>MAILKCPHCEHSKEVPAQYADKLVKCPACGQAAKVYDTIALLTAVSEKMSDFKTELDELKQFVTSQSAQAQDEELTQGLTKIFREHRIAMSEFNEATKRRDMLTARSELRMQWISRLGIVGFLVLTAMMLFMIFQFTEHTKNLYEQSIAVNGRVKTMTNDLNTVMATNTPFQKELVTSVGTVQEQVKELSGNLVQVQEQLKVLSNKNEPMQRYYPYR</sequence>
<keyword evidence="1" id="KW-0175">Coiled coil</keyword>
<evidence type="ECO:0000313" key="4">
    <source>
        <dbReference type="Proteomes" id="UP000234271"/>
    </source>
</evidence>
<dbReference type="EMBL" id="CP018889">
    <property type="protein sequence ID" value="AUI69608.1"/>
    <property type="molecule type" value="Genomic_DNA"/>
</dbReference>
<dbReference type="RefSeq" id="WP_062152702.1">
    <property type="nucleotide sequence ID" value="NZ_CP012373.2"/>
</dbReference>
<proteinExistence type="predicted"/>
<keyword evidence="2" id="KW-0472">Membrane</keyword>